<evidence type="ECO:0000313" key="3">
    <source>
        <dbReference type="Proteomes" id="UP000235672"/>
    </source>
</evidence>
<proteinExistence type="predicted"/>
<feature type="region of interest" description="Disordered" evidence="1">
    <location>
        <begin position="148"/>
        <end position="180"/>
    </location>
</feature>
<evidence type="ECO:0000313" key="2">
    <source>
        <dbReference type="EMBL" id="PMD20919.1"/>
    </source>
</evidence>
<dbReference type="AlphaFoldDB" id="A0A2J6Q3R8"/>
<dbReference type="EMBL" id="KZ613483">
    <property type="protein sequence ID" value="PMD20919.1"/>
    <property type="molecule type" value="Genomic_DNA"/>
</dbReference>
<protein>
    <submittedName>
        <fullName evidence="2">Uncharacterized protein</fullName>
    </submittedName>
</protein>
<sequence>MNFCRGVRAAIGPWRGRAARVSSQLPKGGLINADNFSGTHGPHQPQRGPCLLDSKSRPRSLVYGVTYGMGQRVEEPIAAVLAETSSPDVGDAASLDLHSHGFSMLLAYLCLGSFAVVDRAEDRLHYATLGRDASCLIRIAHVQRREAQRRELRDASMHGVQGPTPPESGMLMTWKNDTRR</sequence>
<feature type="region of interest" description="Disordered" evidence="1">
    <location>
        <begin position="33"/>
        <end position="53"/>
    </location>
</feature>
<dbReference type="Proteomes" id="UP000235672">
    <property type="component" value="Unassembled WGS sequence"/>
</dbReference>
<dbReference type="OrthoDB" id="10511625at2759"/>
<accession>A0A2J6Q3R8</accession>
<organism evidence="2 3">
    <name type="scientific">Hyaloscypha hepaticicola</name>
    <dbReference type="NCBI Taxonomy" id="2082293"/>
    <lineage>
        <taxon>Eukaryota</taxon>
        <taxon>Fungi</taxon>
        <taxon>Dikarya</taxon>
        <taxon>Ascomycota</taxon>
        <taxon>Pezizomycotina</taxon>
        <taxon>Leotiomycetes</taxon>
        <taxon>Helotiales</taxon>
        <taxon>Hyaloscyphaceae</taxon>
        <taxon>Hyaloscypha</taxon>
    </lineage>
</organism>
<name>A0A2J6Q3R8_9HELO</name>
<keyword evidence="3" id="KW-1185">Reference proteome</keyword>
<gene>
    <name evidence="2" type="ORF">NA56DRAFT_704154</name>
</gene>
<reference evidence="2 3" key="1">
    <citation type="submission" date="2016-05" db="EMBL/GenBank/DDBJ databases">
        <title>A degradative enzymes factory behind the ericoid mycorrhizal symbiosis.</title>
        <authorList>
            <consortium name="DOE Joint Genome Institute"/>
            <person name="Martino E."/>
            <person name="Morin E."/>
            <person name="Grelet G."/>
            <person name="Kuo A."/>
            <person name="Kohler A."/>
            <person name="Daghino S."/>
            <person name="Barry K."/>
            <person name="Choi C."/>
            <person name="Cichocki N."/>
            <person name="Clum A."/>
            <person name="Copeland A."/>
            <person name="Hainaut M."/>
            <person name="Haridas S."/>
            <person name="Labutti K."/>
            <person name="Lindquist E."/>
            <person name="Lipzen A."/>
            <person name="Khouja H.-R."/>
            <person name="Murat C."/>
            <person name="Ohm R."/>
            <person name="Olson A."/>
            <person name="Spatafora J."/>
            <person name="Veneault-Fourrey C."/>
            <person name="Henrissat B."/>
            <person name="Grigoriev I."/>
            <person name="Martin F."/>
            <person name="Perotto S."/>
        </authorList>
    </citation>
    <scope>NUCLEOTIDE SEQUENCE [LARGE SCALE GENOMIC DNA]</scope>
    <source>
        <strain evidence="2 3">UAMH 7357</strain>
    </source>
</reference>
<evidence type="ECO:0000256" key="1">
    <source>
        <dbReference type="SAM" id="MobiDB-lite"/>
    </source>
</evidence>